<organism evidence="4">
    <name type="scientific">Melampsora larici-populina (strain 98AG31 / pathotype 3-4-7)</name>
    <name type="common">Poplar leaf rust fungus</name>
    <dbReference type="NCBI Taxonomy" id="747676"/>
    <lineage>
        <taxon>Eukaryota</taxon>
        <taxon>Fungi</taxon>
        <taxon>Dikarya</taxon>
        <taxon>Basidiomycota</taxon>
        <taxon>Pucciniomycotina</taxon>
        <taxon>Pucciniomycetes</taxon>
        <taxon>Pucciniales</taxon>
        <taxon>Melampsoraceae</taxon>
        <taxon>Melampsora</taxon>
    </lineage>
</organism>
<sequence length="1144" mass="127307">MRHHAHPYQMCNSLCAKSSLHEPYSHMGYNGLQGGTCICSNSLPNESYLVEDVHCRKHECADHNAEQCVENDPRLVYYWAVLPENQPNLAVSLDSSTSVQRKIYKRGMNRRNLLRSVIARDVSDPPDQAVGEPDQITTESGASKSFDPSPNSIFSGQTISQTATTDPVPIVAVAMACISLGLGVFCLLVAFNRLNQLRRHQKEHPEPILPEINNTPECTNTLTRKESLQEELSVDILPSSAHPAKQLLMLSQQYRQTTRAGFSPMTSIPGRGTLKDGVRTGKASYVTQHGEFPHEMNANEFIESQYSPHDFKDVPSTKKPFEVEADHLKPLKNRRILDIQASHGYLNQTGTNDYFGSNAIQERHYPSKVDLLSSPTNSNVVSKSPEFMNARNVCGTGPVVSPEKLARESYPHPNIVASGTKGSSITPITRNSWMMKHPQSLKLKESITNCSLSSSSEPQPVRKLKVSFGVGLETDRLDVTAEVPDGVEKSPLMTDYFNLGSSLSRNQSCVSKPDILDSGISGTARGNRLTLDLDEYKRFSSSSRLATLDSPTVTSHHTRSDSNSNILPFPSRETLQSNEKHFLNQSTPYPSLGLPKLSENDTNSTQYPPVKSTPKMNGLLNFGNMLSNFTHSPSSKSKIETETNSEEDFKRTSTCVHPKLNWSRRRKIISGNWKRLNSMTTPTRSPLTSSISSDALSQGYLKKGHQAHSDLNHSLKAYADSSYEVKQERLRNRHKYSKSVPDMSFLSQLHSDDDNDHEPKQLNIMNPDQPSLSDTPSSFSPCELQEGRKTNSLTSVPFHHQFPGNHRNSEDYSTLSSSSGNTAIKKTDSIQVTSMNLNRFLNHLGYEEFKTQLGIIDSKGYSSGGYCRKSDPILYGKWSEAMELYRQKHLISSKSCGNLLSKSLFQTCEKDIKPTLEIQTPFFKNQTLNSGEDQGSDPKNQAFRHPIYNLPMLSRPDHSKPIDKRENPINSMNHTNPILSDQTSSQESYRSAQPGTTNSSSQIHTTNPSTPIFSSKPNQRPPHHQHHHQEEDESIPFFSRPRSSTSILKLTDRHLSLGGISCHSSEDLSSFCTGAASLNSEPQWKSRLNSVGSFATNQSFEGQQKLWVANPDRFYSPSLESIFHSPSRLSLSPVPGLPSASVNS</sequence>
<evidence type="ECO:0000256" key="1">
    <source>
        <dbReference type="SAM" id="MobiDB-lite"/>
    </source>
</evidence>
<dbReference type="KEGG" id="mlr:MELLADRAFT_92476"/>
<keyword evidence="4" id="KW-1185">Reference proteome</keyword>
<accession>F4R8L0</accession>
<feature type="compositionally biased region" description="Polar residues" evidence="1">
    <location>
        <begin position="763"/>
        <end position="780"/>
    </location>
</feature>
<keyword evidence="2" id="KW-0472">Membrane</keyword>
<gene>
    <name evidence="3" type="ORF">MELLADRAFT_92476</name>
</gene>
<feature type="compositionally biased region" description="Basic and acidic residues" evidence="1">
    <location>
        <begin position="637"/>
        <end position="651"/>
    </location>
</feature>
<reference evidence="4" key="1">
    <citation type="journal article" date="2011" name="Proc. Natl. Acad. Sci. U.S.A.">
        <title>Obligate biotrophy features unraveled by the genomic analysis of rust fungi.</title>
        <authorList>
            <person name="Duplessis S."/>
            <person name="Cuomo C.A."/>
            <person name="Lin Y.-C."/>
            <person name="Aerts A."/>
            <person name="Tisserant E."/>
            <person name="Veneault-Fourrey C."/>
            <person name="Joly D.L."/>
            <person name="Hacquard S."/>
            <person name="Amselem J."/>
            <person name="Cantarel B.L."/>
            <person name="Chiu R."/>
            <person name="Coutinho P.M."/>
            <person name="Feau N."/>
            <person name="Field M."/>
            <person name="Frey P."/>
            <person name="Gelhaye E."/>
            <person name="Goldberg J."/>
            <person name="Grabherr M.G."/>
            <person name="Kodira C.D."/>
            <person name="Kohler A."/>
            <person name="Kuees U."/>
            <person name="Lindquist E.A."/>
            <person name="Lucas S.M."/>
            <person name="Mago R."/>
            <person name="Mauceli E."/>
            <person name="Morin E."/>
            <person name="Murat C."/>
            <person name="Pangilinan J.L."/>
            <person name="Park R."/>
            <person name="Pearson M."/>
            <person name="Quesneville H."/>
            <person name="Rouhier N."/>
            <person name="Sakthikumar S."/>
            <person name="Salamov A.A."/>
            <person name="Schmutz J."/>
            <person name="Selles B."/>
            <person name="Shapiro H."/>
            <person name="Tanguay P."/>
            <person name="Tuskan G.A."/>
            <person name="Henrissat B."/>
            <person name="Van de Peer Y."/>
            <person name="Rouze P."/>
            <person name="Ellis J.G."/>
            <person name="Dodds P.N."/>
            <person name="Schein J.E."/>
            <person name="Zhong S."/>
            <person name="Hamelin R.C."/>
            <person name="Grigoriev I.V."/>
            <person name="Szabo L.J."/>
            <person name="Martin F."/>
        </authorList>
    </citation>
    <scope>NUCLEOTIDE SEQUENCE [LARGE SCALE GENOMIC DNA]</scope>
    <source>
        <strain evidence="4">98AG31 / pathotype 3-4-7</strain>
    </source>
</reference>
<feature type="compositionally biased region" description="Polar residues" evidence="1">
    <location>
        <begin position="135"/>
        <end position="157"/>
    </location>
</feature>
<evidence type="ECO:0000313" key="3">
    <source>
        <dbReference type="EMBL" id="EGG11093.1"/>
    </source>
</evidence>
<evidence type="ECO:0000313" key="4">
    <source>
        <dbReference type="Proteomes" id="UP000001072"/>
    </source>
</evidence>
<protein>
    <submittedName>
        <fullName evidence="3">Uncharacterized protein</fullName>
    </submittedName>
</protein>
<feature type="region of interest" description="Disordered" evidence="1">
    <location>
        <begin position="1125"/>
        <end position="1144"/>
    </location>
</feature>
<feature type="compositionally biased region" description="Polar residues" evidence="1">
    <location>
        <begin position="968"/>
        <end position="1018"/>
    </location>
</feature>
<dbReference type="InParanoid" id="F4R8L0"/>
<dbReference type="EMBL" id="GL883093">
    <property type="protein sequence ID" value="EGG11093.1"/>
    <property type="molecule type" value="Genomic_DNA"/>
</dbReference>
<feature type="region of interest" description="Disordered" evidence="1">
    <location>
        <begin position="547"/>
        <end position="570"/>
    </location>
</feature>
<evidence type="ECO:0000256" key="2">
    <source>
        <dbReference type="SAM" id="Phobius"/>
    </source>
</evidence>
<dbReference type="RefSeq" id="XP_007405695.1">
    <property type="nucleotide sequence ID" value="XM_007405633.1"/>
</dbReference>
<dbReference type="OrthoDB" id="2505608at2759"/>
<name>F4R8L0_MELLP</name>
<keyword evidence="2" id="KW-1133">Transmembrane helix</keyword>
<keyword evidence="2" id="KW-0812">Transmembrane</keyword>
<feature type="compositionally biased region" description="Basic and acidic residues" evidence="1">
    <location>
        <begin position="955"/>
        <end position="967"/>
    </location>
</feature>
<feature type="region of interest" description="Disordered" evidence="1">
    <location>
        <begin position="746"/>
        <end position="820"/>
    </location>
</feature>
<dbReference type="VEuPathDB" id="FungiDB:MELLADRAFT_92476"/>
<feature type="compositionally biased region" description="Polar residues" evidence="1">
    <location>
        <begin position="811"/>
        <end position="820"/>
    </location>
</feature>
<feature type="region of interest" description="Disordered" evidence="1">
    <location>
        <begin position="949"/>
        <end position="1039"/>
    </location>
</feature>
<dbReference type="Proteomes" id="UP000001072">
    <property type="component" value="Unassembled WGS sequence"/>
</dbReference>
<proteinExistence type="predicted"/>
<dbReference type="HOGENOM" id="CLU_277313_0_0_1"/>
<dbReference type="AlphaFoldDB" id="F4R8L0"/>
<dbReference type="GeneID" id="18936261"/>
<feature type="region of interest" description="Disordered" evidence="1">
    <location>
        <begin position="122"/>
        <end position="157"/>
    </location>
</feature>
<feature type="compositionally biased region" description="Polar residues" evidence="1">
    <location>
        <begin position="547"/>
        <end position="566"/>
    </location>
</feature>
<feature type="region of interest" description="Disordered" evidence="1">
    <location>
        <begin position="583"/>
        <end position="614"/>
    </location>
</feature>
<feature type="region of interest" description="Disordered" evidence="1">
    <location>
        <begin position="631"/>
        <end position="652"/>
    </location>
</feature>
<feature type="transmembrane region" description="Helical" evidence="2">
    <location>
        <begin position="170"/>
        <end position="191"/>
    </location>
</feature>